<dbReference type="AlphaFoldDB" id="A0A2N8ZAJ7"/>
<feature type="transmembrane region" description="Helical" evidence="3">
    <location>
        <begin position="158"/>
        <end position="175"/>
    </location>
</feature>
<evidence type="ECO:0000313" key="5">
    <source>
        <dbReference type="Proteomes" id="UP000235828"/>
    </source>
</evidence>
<evidence type="ECO:0000256" key="3">
    <source>
        <dbReference type="SAM" id="Phobius"/>
    </source>
</evidence>
<reference evidence="4 5" key="1">
    <citation type="submission" date="2017-10" db="EMBL/GenBank/DDBJ databases">
        <authorList>
            <person name="Banno H."/>
            <person name="Chua N.-H."/>
        </authorList>
    </citation>
    <scope>NUCLEOTIDE SEQUENCE [LARGE SCALE GENOMIC DNA]</scope>
    <source>
        <strain evidence="4">Vibrio tapetis CECT4600</strain>
    </source>
</reference>
<feature type="transmembrane region" description="Helical" evidence="3">
    <location>
        <begin position="181"/>
        <end position="200"/>
    </location>
</feature>
<dbReference type="Pfam" id="PF01527">
    <property type="entry name" value="HTH_Tnp_1"/>
    <property type="match status" value="2"/>
</dbReference>
<dbReference type="EMBL" id="LT960611">
    <property type="protein sequence ID" value="SON48945.1"/>
    <property type="molecule type" value="Genomic_DNA"/>
</dbReference>
<evidence type="ECO:0000256" key="1">
    <source>
        <dbReference type="ARBA" id="ARBA00009964"/>
    </source>
</evidence>
<name>A0A2N8ZAJ7_9VIBR</name>
<dbReference type="InterPro" id="IPR002514">
    <property type="entry name" value="Transposase_8"/>
</dbReference>
<organism evidence="4 5">
    <name type="scientific">Vibrio tapetis subsp. tapetis</name>
    <dbReference type="NCBI Taxonomy" id="1671868"/>
    <lineage>
        <taxon>Bacteria</taxon>
        <taxon>Pseudomonadati</taxon>
        <taxon>Pseudomonadota</taxon>
        <taxon>Gammaproteobacteria</taxon>
        <taxon>Vibrionales</taxon>
        <taxon>Vibrionaceae</taxon>
        <taxon>Vibrio</taxon>
    </lineage>
</organism>
<dbReference type="GO" id="GO:0003677">
    <property type="term" value="F:DNA binding"/>
    <property type="evidence" value="ECO:0007669"/>
    <property type="project" value="InterPro"/>
</dbReference>
<keyword evidence="5" id="KW-1185">Reference proteome</keyword>
<gene>
    <name evidence="4" type="ORF">VTAP4600_A0966</name>
</gene>
<dbReference type="OrthoDB" id="9813126at2"/>
<protein>
    <recommendedName>
        <fullName evidence="6">Transposase</fullName>
    </recommendedName>
</protein>
<keyword evidence="3" id="KW-0472">Membrane</keyword>
<evidence type="ECO:0000256" key="2">
    <source>
        <dbReference type="SAM" id="Coils"/>
    </source>
</evidence>
<dbReference type="GO" id="GO:0004803">
    <property type="term" value="F:transposase activity"/>
    <property type="evidence" value="ECO:0007669"/>
    <property type="project" value="InterPro"/>
</dbReference>
<dbReference type="KEGG" id="vta:A0966"/>
<accession>A0A2N8ZAJ7</accession>
<dbReference type="SUPFAM" id="SSF46689">
    <property type="entry name" value="Homeodomain-like"/>
    <property type="match status" value="1"/>
</dbReference>
<feature type="coiled-coil region" evidence="2">
    <location>
        <begin position="114"/>
        <end position="158"/>
    </location>
</feature>
<keyword evidence="3" id="KW-0812">Transmembrane</keyword>
<dbReference type="GO" id="GO:0006313">
    <property type="term" value="P:DNA transposition"/>
    <property type="evidence" value="ECO:0007669"/>
    <property type="project" value="InterPro"/>
</dbReference>
<sequence>MSRYSQERKEAVLKKLLPPHSRSVAEVAKEEGISDATLYYWRKRLRESGAVVPNSHAPSEHWSAQTKLAIVAATFSMTENELSQYCRENGLYPEEIQQWRSECMQGFISSKEREAEAKKQAKADKHEIKELEKEIRFKEKALAETAEYNQRKEDLMRLLFFNYFLTESLLLAPLVTWLSRLKIPVCFGMIVLSADVTFVAKVMANCFRRGGF</sequence>
<dbReference type="Proteomes" id="UP000235828">
    <property type="component" value="Chromosome A"/>
</dbReference>
<evidence type="ECO:0000313" key="4">
    <source>
        <dbReference type="EMBL" id="SON48945.1"/>
    </source>
</evidence>
<proteinExistence type="inferred from homology"/>
<evidence type="ECO:0008006" key="6">
    <source>
        <dbReference type="Google" id="ProtNLM"/>
    </source>
</evidence>
<keyword evidence="3" id="KW-1133">Transmembrane helix</keyword>
<dbReference type="InterPro" id="IPR009057">
    <property type="entry name" value="Homeodomain-like_sf"/>
</dbReference>
<dbReference type="RefSeq" id="WP_102521697.1">
    <property type="nucleotide sequence ID" value="NZ_LT960611.1"/>
</dbReference>
<keyword evidence="2" id="KW-0175">Coiled coil</keyword>
<comment type="similarity">
    <text evidence="1">Belongs to the transposase 8 family.</text>
</comment>